<evidence type="ECO:0000256" key="1">
    <source>
        <dbReference type="SAM" id="MobiDB-lite"/>
    </source>
</evidence>
<feature type="compositionally biased region" description="Basic and acidic residues" evidence="1">
    <location>
        <begin position="47"/>
        <end position="56"/>
    </location>
</feature>
<comment type="caution">
    <text evidence="2">The sequence shown here is derived from an EMBL/GenBank/DDBJ whole genome shotgun (WGS) entry which is preliminary data.</text>
</comment>
<feature type="compositionally biased region" description="Basic and acidic residues" evidence="1">
    <location>
        <begin position="96"/>
        <end position="120"/>
    </location>
</feature>
<evidence type="ECO:0000313" key="3">
    <source>
        <dbReference type="Proteomes" id="UP000314294"/>
    </source>
</evidence>
<feature type="compositionally biased region" description="Basic and acidic residues" evidence="1">
    <location>
        <begin position="177"/>
        <end position="203"/>
    </location>
</feature>
<protein>
    <submittedName>
        <fullName evidence="2">Uncharacterized protein</fullName>
    </submittedName>
</protein>
<feature type="compositionally biased region" description="Basic and acidic residues" evidence="1">
    <location>
        <begin position="212"/>
        <end position="228"/>
    </location>
</feature>
<name>A0A4Z2IIH2_9TELE</name>
<reference evidence="2 3" key="1">
    <citation type="submission" date="2019-03" db="EMBL/GenBank/DDBJ databases">
        <title>First draft genome of Liparis tanakae, snailfish: a comprehensive survey of snailfish specific genes.</title>
        <authorList>
            <person name="Kim W."/>
            <person name="Song I."/>
            <person name="Jeong J.-H."/>
            <person name="Kim D."/>
            <person name="Kim S."/>
            <person name="Ryu S."/>
            <person name="Song J.Y."/>
            <person name="Lee S.K."/>
        </authorList>
    </citation>
    <scope>NUCLEOTIDE SEQUENCE [LARGE SCALE GENOMIC DNA]</scope>
    <source>
        <tissue evidence="2">Muscle</tissue>
    </source>
</reference>
<evidence type="ECO:0000313" key="2">
    <source>
        <dbReference type="EMBL" id="TNN77726.1"/>
    </source>
</evidence>
<dbReference type="EMBL" id="SRLO01000080">
    <property type="protein sequence ID" value="TNN77726.1"/>
    <property type="molecule type" value="Genomic_DNA"/>
</dbReference>
<dbReference type="AlphaFoldDB" id="A0A4Z2IIH2"/>
<feature type="compositionally biased region" description="Polar residues" evidence="1">
    <location>
        <begin position="131"/>
        <end position="140"/>
    </location>
</feature>
<feature type="compositionally biased region" description="Basic and acidic residues" evidence="1">
    <location>
        <begin position="141"/>
        <end position="161"/>
    </location>
</feature>
<feature type="region of interest" description="Disordered" evidence="1">
    <location>
        <begin position="1"/>
        <end position="228"/>
    </location>
</feature>
<organism evidence="2 3">
    <name type="scientific">Liparis tanakae</name>
    <name type="common">Tanaka's snailfish</name>
    <dbReference type="NCBI Taxonomy" id="230148"/>
    <lineage>
        <taxon>Eukaryota</taxon>
        <taxon>Metazoa</taxon>
        <taxon>Chordata</taxon>
        <taxon>Craniata</taxon>
        <taxon>Vertebrata</taxon>
        <taxon>Euteleostomi</taxon>
        <taxon>Actinopterygii</taxon>
        <taxon>Neopterygii</taxon>
        <taxon>Teleostei</taxon>
        <taxon>Neoteleostei</taxon>
        <taxon>Acanthomorphata</taxon>
        <taxon>Eupercaria</taxon>
        <taxon>Perciformes</taxon>
        <taxon>Cottioidei</taxon>
        <taxon>Cottales</taxon>
        <taxon>Liparidae</taxon>
        <taxon>Liparis</taxon>
    </lineage>
</organism>
<accession>A0A4Z2IIH2</accession>
<feature type="compositionally biased region" description="Basic and acidic residues" evidence="1">
    <location>
        <begin position="65"/>
        <end position="78"/>
    </location>
</feature>
<sequence>MLARAPLSSRSIMDNPPRAALVDSGREKKRREKEWCGGWGGNFNDGRNADLTEGRSKTTSVRQDAVGRRKEPGEDGFKSKRHFKTRSCRFNSTTEQDQRQTKDTESKRNEASARMSERVPRGGSHHRLGNESPTACFTSVEQKDRKHRSERERTTGKDKARVNTNTLAGRSGVMVEKQMEGKKDREIEMQLREEESCRDKRANEEEEEEEKQLENARKDSVDTECRKS</sequence>
<dbReference type="Proteomes" id="UP000314294">
    <property type="component" value="Unassembled WGS sequence"/>
</dbReference>
<gene>
    <name evidence="2" type="ORF">EYF80_012024</name>
</gene>
<keyword evidence="3" id="KW-1185">Reference proteome</keyword>
<proteinExistence type="predicted"/>